<evidence type="ECO:0000313" key="2">
    <source>
        <dbReference type="EMBL" id="RDU68202.1"/>
    </source>
</evidence>
<dbReference type="InterPro" id="IPR035890">
    <property type="entry name" value="Anti-sigma-28_factor_FlgM_sf"/>
</dbReference>
<dbReference type="Pfam" id="PF04316">
    <property type="entry name" value="FlgM"/>
    <property type="match status" value="1"/>
</dbReference>
<dbReference type="SUPFAM" id="SSF101498">
    <property type="entry name" value="Anti-sigma factor FlgM"/>
    <property type="match status" value="1"/>
</dbReference>
<dbReference type="RefSeq" id="WP_104725028.1">
    <property type="nucleotide sequence ID" value="NZ_FZNE01000011.1"/>
</dbReference>
<evidence type="ECO:0000313" key="3">
    <source>
        <dbReference type="Proteomes" id="UP000257067"/>
    </source>
</evidence>
<dbReference type="OrthoDB" id="5328035at2"/>
<dbReference type="AlphaFoldDB" id="A0A3D8ISM6"/>
<dbReference type="EMBL" id="NXLU01000010">
    <property type="protein sequence ID" value="RDU68202.1"/>
    <property type="molecule type" value="Genomic_DNA"/>
</dbReference>
<evidence type="ECO:0000259" key="1">
    <source>
        <dbReference type="Pfam" id="PF04316"/>
    </source>
</evidence>
<dbReference type="InterPro" id="IPR031316">
    <property type="entry name" value="FlgM_C"/>
</dbReference>
<comment type="caution">
    <text evidence="2">The sequence shown here is derived from an EMBL/GenBank/DDBJ whole genome shotgun (WGS) entry which is preliminary data.</text>
</comment>
<keyword evidence="3" id="KW-1185">Reference proteome</keyword>
<gene>
    <name evidence="2" type="ORF">CQA62_06420</name>
</gene>
<dbReference type="Proteomes" id="UP000257067">
    <property type="component" value="Unassembled WGS sequence"/>
</dbReference>
<organism evidence="2 3">
    <name type="scientific">Helicobacter cholecystus</name>
    <dbReference type="NCBI Taxonomy" id="45498"/>
    <lineage>
        <taxon>Bacteria</taxon>
        <taxon>Pseudomonadati</taxon>
        <taxon>Campylobacterota</taxon>
        <taxon>Epsilonproteobacteria</taxon>
        <taxon>Campylobacterales</taxon>
        <taxon>Helicobacteraceae</taxon>
        <taxon>Helicobacter</taxon>
    </lineage>
</organism>
<accession>A0A3D8ISM6</accession>
<reference evidence="2 3" key="1">
    <citation type="submission" date="2018-04" db="EMBL/GenBank/DDBJ databases">
        <title>Novel Campyloabacter and Helicobacter Species and Strains.</title>
        <authorList>
            <person name="Mannion A.J."/>
            <person name="Shen Z."/>
            <person name="Fox J.G."/>
        </authorList>
    </citation>
    <scope>NUCLEOTIDE SEQUENCE [LARGE SCALE GENOMIC DNA]</scope>
    <source>
        <strain evidence="2 3">ATCC 700242</strain>
    </source>
</reference>
<name>A0A3D8ISM6_9HELI</name>
<proteinExistence type="predicted"/>
<protein>
    <recommendedName>
        <fullName evidence="1">Anti-sigma-28 factor FlgM C-terminal domain-containing protein</fullName>
    </recommendedName>
</protein>
<feature type="domain" description="Anti-sigma-28 factor FlgM C-terminal" evidence="1">
    <location>
        <begin position="24"/>
        <end position="66"/>
    </location>
</feature>
<sequence>MMVRNTIGRNLSSVYSQNIEKNQHQKVQSEEKKIHESERVDRVAQIKEQIQNQTYSLDMKKTSEKMALHLLNL</sequence>